<accession>A0A7V5UF21</accession>
<dbReference type="Gene3D" id="3.90.550.10">
    <property type="entry name" value="Spore Coat Polysaccharide Biosynthesis Protein SpsA, Chain A"/>
    <property type="match status" value="1"/>
</dbReference>
<proteinExistence type="inferred from homology"/>
<dbReference type="GO" id="GO:0016757">
    <property type="term" value="F:glycosyltransferase activity"/>
    <property type="evidence" value="ECO:0007669"/>
    <property type="project" value="UniProtKB-KW"/>
</dbReference>
<dbReference type="Pfam" id="PF13641">
    <property type="entry name" value="Glyco_tranf_2_3"/>
    <property type="match status" value="1"/>
</dbReference>
<comment type="similarity">
    <text evidence="1">Belongs to the glycosyltransferase 2 family.</text>
</comment>
<sequence>MGGTNRGVGRAKTRTGAGGTAMNGFDFIVFATFVLGVAYFFTAMYLISQPAPAKDAPDAKPSVAVLVPMRDEEATIAACLRSLQKQTYPAHLFRVYVIDDRSRDRSVEYARRVTDTDERFELVTVTEDRDGLSGKMNALAQALDRVQAEIVLITDADCIVPPTWIDTHIAYYNESVVMVGGLTMLEPIAAAEPDSYRSTLFGKIQALDWLFLQTIAAAACNAGKPITILGNNFGFRKSAYDAVGGFRAIGFSFTEDFALMRAMERKHLGEIRYVSDAGSAIFSHPAPDLRAFFRQRLRWVKGGRKARPFGYLIMGLSVFTHFFILLAFLFSRWTTPVALAVGLVAGMNYLIIKRALRPLKMERLRKYFALFQIFHLAYLIIFAVAAFLPIRVRWKQRLF</sequence>
<gene>
    <name evidence="5" type="ORF">ENJ89_06590</name>
</gene>
<name>A0A7V5UF21_CALAY</name>
<keyword evidence="2" id="KW-0328">Glycosyltransferase</keyword>
<evidence type="ECO:0000256" key="2">
    <source>
        <dbReference type="ARBA" id="ARBA00022676"/>
    </source>
</evidence>
<feature type="transmembrane region" description="Helical" evidence="4">
    <location>
        <begin position="337"/>
        <end position="356"/>
    </location>
</feature>
<evidence type="ECO:0000313" key="5">
    <source>
        <dbReference type="EMBL" id="HHJ52844.1"/>
    </source>
</evidence>
<organism evidence="5">
    <name type="scientific">Caldithrix abyssi</name>
    <dbReference type="NCBI Taxonomy" id="187145"/>
    <lineage>
        <taxon>Bacteria</taxon>
        <taxon>Pseudomonadati</taxon>
        <taxon>Calditrichota</taxon>
        <taxon>Calditrichia</taxon>
        <taxon>Calditrichales</taxon>
        <taxon>Calditrichaceae</taxon>
        <taxon>Caldithrix</taxon>
    </lineage>
</organism>
<dbReference type="Proteomes" id="UP000886124">
    <property type="component" value="Unassembled WGS sequence"/>
</dbReference>
<dbReference type="InterPro" id="IPR029044">
    <property type="entry name" value="Nucleotide-diphossugar_trans"/>
</dbReference>
<comment type="caution">
    <text evidence="5">The sequence shown here is derived from an EMBL/GenBank/DDBJ whole genome shotgun (WGS) entry which is preliminary data.</text>
</comment>
<feature type="transmembrane region" description="Helical" evidence="4">
    <location>
        <begin position="368"/>
        <end position="390"/>
    </location>
</feature>
<dbReference type="AlphaFoldDB" id="A0A7V5UF21"/>
<feature type="transmembrane region" description="Helical" evidence="4">
    <location>
        <begin position="27"/>
        <end position="47"/>
    </location>
</feature>
<dbReference type="PANTHER" id="PTHR43630:SF1">
    <property type="entry name" value="POLY-BETA-1,6-N-ACETYL-D-GLUCOSAMINE SYNTHASE"/>
    <property type="match status" value="1"/>
</dbReference>
<feature type="transmembrane region" description="Helical" evidence="4">
    <location>
        <begin position="309"/>
        <end position="331"/>
    </location>
</feature>
<keyword evidence="4" id="KW-0472">Membrane</keyword>
<reference evidence="5" key="1">
    <citation type="journal article" date="2020" name="mSystems">
        <title>Genome- and Community-Level Interaction Insights into Carbon Utilization and Element Cycling Functions of Hydrothermarchaeota in Hydrothermal Sediment.</title>
        <authorList>
            <person name="Zhou Z."/>
            <person name="Liu Y."/>
            <person name="Xu W."/>
            <person name="Pan J."/>
            <person name="Luo Z.H."/>
            <person name="Li M."/>
        </authorList>
    </citation>
    <scope>NUCLEOTIDE SEQUENCE [LARGE SCALE GENOMIC DNA]</scope>
    <source>
        <strain evidence="5">HyVt-527</strain>
    </source>
</reference>
<keyword evidence="4" id="KW-0812">Transmembrane</keyword>
<dbReference type="EMBL" id="DROD01000443">
    <property type="protein sequence ID" value="HHJ52844.1"/>
    <property type="molecule type" value="Genomic_DNA"/>
</dbReference>
<evidence type="ECO:0000256" key="3">
    <source>
        <dbReference type="ARBA" id="ARBA00022679"/>
    </source>
</evidence>
<evidence type="ECO:0000256" key="4">
    <source>
        <dbReference type="SAM" id="Phobius"/>
    </source>
</evidence>
<protein>
    <submittedName>
        <fullName evidence="5">Glycosyltransferase</fullName>
    </submittedName>
</protein>
<keyword evidence="4" id="KW-1133">Transmembrane helix</keyword>
<keyword evidence="3" id="KW-0808">Transferase</keyword>
<dbReference type="SUPFAM" id="SSF53448">
    <property type="entry name" value="Nucleotide-diphospho-sugar transferases"/>
    <property type="match status" value="1"/>
</dbReference>
<evidence type="ECO:0000256" key="1">
    <source>
        <dbReference type="ARBA" id="ARBA00006739"/>
    </source>
</evidence>
<dbReference type="PANTHER" id="PTHR43630">
    <property type="entry name" value="POLY-BETA-1,6-N-ACETYL-D-GLUCOSAMINE SYNTHASE"/>
    <property type="match status" value="1"/>
</dbReference>